<dbReference type="Proteomes" id="UP000030418">
    <property type="component" value="Unassembled WGS sequence"/>
</dbReference>
<keyword evidence="1" id="KW-0472">Membrane</keyword>
<evidence type="ECO:0000256" key="1">
    <source>
        <dbReference type="SAM" id="Phobius"/>
    </source>
</evidence>
<keyword evidence="1" id="KW-0812">Transmembrane</keyword>
<dbReference type="InterPro" id="IPR006750">
    <property type="entry name" value="YdcZ"/>
</dbReference>
<comment type="caution">
    <text evidence="2">The sequence shown here is derived from an EMBL/GenBank/DDBJ whole genome shotgun (WGS) entry which is preliminary data.</text>
</comment>
<dbReference type="RefSeq" id="WP_039136439.1">
    <property type="nucleotide sequence ID" value="NZ_JPXY01000046.1"/>
</dbReference>
<feature type="transmembrane region" description="Helical" evidence="1">
    <location>
        <begin position="36"/>
        <end position="59"/>
    </location>
</feature>
<evidence type="ECO:0000313" key="2">
    <source>
        <dbReference type="EMBL" id="KGQ30587.1"/>
    </source>
</evidence>
<dbReference type="GO" id="GO:0005886">
    <property type="term" value="C:plasma membrane"/>
    <property type="evidence" value="ECO:0007669"/>
    <property type="project" value="TreeGrafter"/>
</dbReference>
<sequence length="156" mass="16690">MGIIYVAFALVAGVGLASQAAINSQLSKVVAGQPLIAALISFATGALALLVVCLLKTNLWEGLQNLAGQPFWKFIGGPLGALVVFTTIFLAPKVGITNMLFFIIIGQLIAAMIIDHFGLIYMPVREVTVWKMVGMLVVMGGLLLFFFGDKWFSIKG</sequence>
<keyword evidence="3" id="KW-1185">Reference proteome</keyword>
<keyword evidence="1" id="KW-1133">Transmembrane helix</keyword>
<accession>A0A0A2XHX3</accession>
<name>A0A0A2XHX3_9PAST</name>
<protein>
    <submittedName>
        <fullName evidence="2">Membrane protein</fullName>
    </submittedName>
</protein>
<feature type="transmembrane region" description="Helical" evidence="1">
    <location>
        <begin position="71"/>
        <end position="90"/>
    </location>
</feature>
<proteinExistence type="predicted"/>
<dbReference type="PANTHER" id="PTHR34821:SF2">
    <property type="entry name" value="INNER MEMBRANE PROTEIN YDCZ"/>
    <property type="match status" value="1"/>
</dbReference>
<feature type="transmembrane region" description="Helical" evidence="1">
    <location>
        <begin position="129"/>
        <end position="148"/>
    </location>
</feature>
<organism evidence="2 3">
    <name type="scientific">Gallibacterium genomosp. 2</name>
    <dbReference type="NCBI Taxonomy" id="155517"/>
    <lineage>
        <taxon>Bacteria</taxon>
        <taxon>Pseudomonadati</taxon>
        <taxon>Pseudomonadota</taxon>
        <taxon>Gammaproteobacteria</taxon>
        <taxon>Pasteurellales</taxon>
        <taxon>Pasteurellaceae</taxon>
        <taxon>Gallibacterium</taxon>
    </lineage>
</organism>
<evidence type="ECO:0000313" key="3">
    <source>
        <dbReference type="Proteomes" id="UP000030418"/>
    </source>
</evidence>
<reference evidence="2 3" key="1">
    <citation type="submission" date="2014-08" db="EMBL/GenBank/DDBJ databases">
        <title>Chaperone-usher fimbriae in a diverse selection of Gallibacterium genomes.</title>
        <authorList>
            <person name="Kudirkiene E."/>
            <person name="Bager R.J."/>
            <person name="Johnson T.J."/>
            <person name="Bojesen A.M."/>
        </authorList>
    </citation>
    <scope>NUCLEOTIDE SEQUENCE [LARGE SCALE GENOMIC DNA]</scope>
    <source>
        <strain evidence="2 3">CCM5976</strain>
    </source>
</reference>
<dbReference type="EMBL" id="JPXY01000046">
    <property type="protein sequence ID" value="KGQ30587.1"/>
    <property type="molecule type" value="Genomic_DNA"/>
</dbReference>
<dbReference type="PANTHER" id="PTHR34821">
    <property type="entry name" value="INNER MEMBRANE PROTEIN YDCZ"/>
    <property type="match status" value="1"/>
</dbReference>
<dbReference type="Pfam" id="PF04657">
    <property type="entry name" value="DMT_YdcZ"/>
    <property type="match status" value="1"/>
</dbReference>
<dbReference type="AlphaFoldDB" id="A0A0A2XHX3"/>
<feature type="transmembrane region" description="Helical" evidence="1">
    <location>
        <begin position="96"/>
        <end position="117"/>
    </location>
</feature>
<gene>
    <name evidence="2" type="ORF">P375_09840</name>
</gene>